<dbReference type="InterPro" id="IPR002082">
    <property type="entry name" value="Asp_carbamoyltransf"/>
</dbReference>
<dbReference type="GeneID" id="41321972"/>
<comment type="similarity">
    <text evidence="2 7">Belongs to the aspartate/ornithine carbamoyltransferase superfamily. ATCase family.</text>
</comment>
<dbReference type="FunFam" id="3.40.50.1370:FF:000002">
    <property type="entry name" value="Aspartate carbamoyltransferase 2"/>
    <property type="match status" value="1"/>
</dbReference>
<dbReference type="EC" id="2.1.3.2" evidence="7"/>
<dbReference type="SUPFAM" id="SSF53671">
    <property type="entry name" value="Aspartate/ornithine carbamoyltransferase"/>
    <property type="match status" value="1"/>
</dbReference>
<dbReference type="PRINTS" id="PR00101">
    <property type="entry name" value="ATCASE"/>
</dbReference>
<comment type="function">
    <text evidence="5 7">Catalyzes the condensation of carbamoyl phosphate and aspartate to form carbamoyl aspartate and inorganic phosphate, the committed step in the de novo pyrimidine nucleotide biosynthesis pathway.</text>
</comment>
<proteinExistence type="inferred from homology"/>
<evidence type="ECO:0000256" key="1">
    <source>
        <dbReference type="ARBA" id="ARBA00004852"/>
    </source>
</evidence>
<feature type="binding site" evidence="7">
    <location>
        <position position="269"/>
    </location>
    <ligand>
        <name>carbamoyl phosphate</name>
        <dbReference type="ChEBI" id="CHEBI:58228"/>
    </ligand>
</feature>
<evidence type="ECO:0000256" key="2">
    <source>
        <dbReference type="ARBA" id="ARBA00008896"/>
    </source>
</evidence>
<feature type="binding site" evidence="7">
    <location>
        <position position="168"/>
    </location>
    <ligand>
        <name>L-aspartate</name>
        <dbReference type="ChEBI" id="CHEBI:29991"/>
    </ligand>
</feature>
<comment type="subunit">
    <text evidence="7">Heterooligomer of catalytic and regulatory chains.</text>
</comment>
<dbReference type="PROSITE" id="PS00097">
    <property type="entry name" value="CARBAMOYLTRANSFERASE"/>
    <property type="match status" value="1"/>
</dbReference>
<feature type="binding site" evidence="7">
    <location>
        <position position="229"/>
    </location>
    <ligand>
        <name>L-aspartate</name>
        <dbReference type="ChEBI" id="CHEBI:29991"/>
    </ligand>
</feature>
<dbReference type="PANTHER" id="PTHR45753:SF6">
    <property type="entry name" value="ASPARTATE CARBAMOYLTRANSFERASE"/>
    <property type="match status" value="1"/>
</dbReference>
<dbReference type="GO" id="GO:0006207">
    <property type="term" value="P:'de novo' pyrimidine nucleobase biosynthetic process"/>
    <property type="evidence" value="ECO:0007669"/>
    <property type="project" value="InterPro"/>
</dbReference>
<feature type="binding site" evidence="7">
    <location>
        <position position="138"/>
    </location>
    <ligand>
        <name>carbamoyl phosphate</name>
        <dbReference type="ChEBI" id="CHEBI:58228"/>
    </ligand>
</feature>
<dbReference type="OMA" id="VLIMHPG"/>
<dbReference type="NCBIfam" id="NF002032">
    <property type="entry name" value="PRK00856.1"/>
    <property type="match status" value="1"/>
</dbReference>
<reference evidence="10 11" key="1">
    <citation type="submission" date="2016-10" db="EMBL/GenBank/DDBJ databases">
        <title>Complete genome of the TMA-utilizing, human hosted archaeon Methanomethylophilus alvus Gen. nov, sp. nov., strain Mx-05, derived from a pure culture.</title>
        <authorList>
            <person name="Brugere J.-F."/>
            <person name="Ben Hania W."/>
            <person name="Chaudhary P.P."/>
            <person name="Gaci N."/>
            <person name="Borrel G."/>
            <person name="Cao Van Tuat L."/>
            <person name="Fardeau M.-L."/>
            <person name="Harris H.M.B."/>
            <person name="O'Toole P.W."/>
            <person name="Ollivier B."/>
        </authorList>
    </citation>
    <scope>NUCLEOTIDE SEQUENCE [LARGE SCALE GENOMIC DNA]</scope>
    <source>
        <strain evidence="10 11">Mx-05</strain>
    </source>
</reference>
<dbReference type="Pfam" id="PF00185">
    <property type="entry name" value="OTCace"/>
    <property type="match status" value="1"/>
</dbReference>
<evidence type="ECO:0000256" key="5">
    <source>
        <dbReference type="ARBA" id="ARBA00043884"/>
    </source>
</evidence>
<evidence type="ECO:0000259" key="8">
    <source>
        <dbReference type="Pfam" id="PF00185"/>
    </source>
</evidence>
<dbReference type="NCBIfam" id="TIGR00670">
    <property type="entry name" value="asp_carb_tr"/>
    <property type="match status" value="1"/>
</dbReference>
<keyword evidence="3 7" id="KW-0808">Transferase</keyword>
<evidence type="ECO:0000259" key="9">
    <source>
        <dbReference type="Pfam" id="PF02729"/>
    </source>
</evidence>
<feature type="binding site" evidence="7">
    <location>
        <position position="86"/>
    </location>
    <ligand>
        <name>L-aspartate</name>
        <dbReference type="ChEBI" id="CHEBI:29991"/>
    </ligand>
</feature>
<dbReference type="EMBL" id="CP017686">
    <property type="protein sequence ID" value="AYQ55325.1"/>
    <property type="molecule type" value="Genomic_DNA"/>
</dbReference>
<dbReference type="GO" id="GO:0016597">
    <property type="term" value="F:amino acid binding"/>
    <property type="evidence" value="ECO:0007669"/>
    <property type="project" value="InterPro"/>
</dbReference>
<dbReference type="RefSeq" id="WP_015505080.1">
    <property type="nucleotide sequence ID" value="NZ_CAYARL010000026.1"/>
</dbReference>
<dbReference type="GO" id="GO:0006520">
    <property type="term" value="P:amino acid metabolic process"/>
    <property type="evidence" value="ECO:0007669"/>
    <property type="project" value="InterPro"/>
</dbReference>
<dbReference type="InterPro" id="IPR006131">
    <property type="entry name" value="Asp_carbamoyltransf_Asp/Orn-bd"/>
</dbReference>
<dbReference type="PANTHER" id="PTHR45753">
    <property type="entry name" value="ORNITHINE CARBAMOYLTRANSFERASE, MITOCHONDRIAL"/>
    <property type="match status" value="1"/>
</dbReference>
<feature type="binding site" evidence="7">
    <location>
        <position position="135"/>
    </location>
    <ligand>
        <name>carbamoyl phosphate</name>
        <dbReference type="ChEBI" id="CHEBI:58228"/>
    </ligand>
</feature>
<feature type="binding site" evidence="7">
    <location>
        <position position="268"/>
    </location>
    <ligand>
        <name>carbamoyl phosphate</name>
        <dbReference type="ChEBI" id="CHEBI:58228"/>
    </ligand>
</feature>
<evidence type="ECO:0000313" key="11">
    <source>
        <dbReference type="Proteomes" id="UP000273278"/>
    </source>
</evidence>
<dbReference type="InterPro" id="IPR006132">
    <property type="entry name" value="Asp/Orn_carbamoyltranf_P-bd"/>
</dbReference>
<dbReference type="GO" id="GO:0044205">
    <property type="term" value="P:'de novo' UMP biosynthetic process"/>
    <property type="evidence" value="ECO:0007669"/>
    <property type="project" value="UniProtKB-UniRule"/>
</dbReference>
<name>A0A3G3IHK7_9ARCH</name>
<sequence>MDFYDKDLVSIRDLTKDQIEYILDLSKKMVPYARGEKVKRALDGKILGNLFFEPSTRTKLSFESAAYRLGCDVIDVSEMSMTSIAKGETLADTIRMVDAYCDVIVLRHPFEGAARLAADVSENPVINAGDGAGSHPTQMLLDLFTMREAKDSLDGLNVTMVGDLKYGRTVHTLAQALTNFGVKLTLVAPESLQMPQDIVDRLKRNGCVPRKTSVLEDVIGDADVLYVTRIQRERFPDPAEYQKVAGTYRIDNAMLRNAKDDMIVMHPLPRVNEIATEVDSTPHARYFQQAFNGVPVRMAILCAILGGDI</sequence>
<organism evidence="10 11">
    <name type="scientific">Methanomethylophilus alvi</name>
    <dbReference type="NCBI Taxonomy" id="1291540"/>
    <lineage>
        <taxon>Archaea</taxon>
        <taxon>Methanobacteriati</taxon>
        <taxon>Thermoplasmatota</taxon>
        <taxon>Thermoplasmata</taxon>
        <taxon>Methanomassiliicoccales</taxon>
        <taxon>Methanomethylophilaceae</taxon>
        <taxon>Methanomethylophilus</taxon>
    </lineage>
</organism>
<evidence type="ECO:0000256" key="6">
    <source>
        <dbReference type="ARBA" id="ARBA00048859"/>
    </source>
</evidence>
<dbReference type="InterPro" id="IPR006130">
    <property type="entry name" value="Asp/Orn_carbamoylTrfase"/>
</dbReference>
<evidence type="ECO:0000313" key="10">
    <source>
        <dbReference type="EMBL" id="AYQ55325.1"/>
    </source>
</evidence>
<dbReference type="UniPathway" id="UPA00070">
    <property type="reaction ID" value="UER00116"/>
</dbReference>
<feature type="binding site" evidence="7">
    <location>
        <position position="107"/>
    </location>
    <ligand>
        <name>carbamoyl phosphate</name>
        <dbReference type="ChEBI" id="CHEBI:58228"/>
    </ligand>
</feature>
<feature type="domain" description="Aspartate/ornithine carbamoyltransferase Asp/Orn-binding" evidence="8">
    <location>
        <begin position="154"/>
        <end position="303"/>
    </location>
</feature>
<evidence type="ECO:0000256" key="3">
    <source>
        <dbReference type="ARBA" id="ARBA00022679"/>
    </source>
</evidence>
<dbReference type="PRINTS" id="PR00100">
    <property type="entry name" value="AOTCASE"/>
</dbReference>
<dbReference type="Proteomes" id="UP000273278">
    <property type="component" value="Chromosome"/>
</dbReference>
<feature type="domain" description="Aspartate/ornithine carbamoyltransferase carbamoyl-P binding" evidence="9">
    <location>
        <begin position="6"/>
        <end position="148"/>
    </location>
</feature>
<dbReference type="Pfam" id="PF02729">
    <property type="entry name" value="OTCace_N"/>
    <property type="match status" value="1"/>
</dbReference>
<feature type="binding site" evidence="7">
    <location>
        <position position="58"/>
    </location>
    <ligand>
        <name>carbamoyl phosphate</name>
        <dbReference type="ChEBI" id="CHEBI:58228"/>
    </ligand>
</feature>
<keyword evidence="4 7" id="KW-0665">Pyrimidine biosynthesis</keyword>
<evidence type="ECO:0000256" key="7">
    <source>
        <dbReference type="HAMAP-Rule" id="MF_00001"/>
    </source>
</evidence>
<dbReference type="GO" id="GO:0004070">
    <property type="term" value="F:aspartate carbamoyltransferase activity"/>
    <property type="evidence" value="ECO:0007669"/>
    <property type="project" value="UniProtKB-UniRule"/>
</dbReference>
<feature type="binding site" evidence="7">
    <location>
        <position position="57"/>
    </location>
    <ligand>
        <name>carbamoyl phosphate</name>
        <dbReference type="ChEBI" id="CHEBI:58228"/>
    </ligand>
</feature>
<dbReference type="Gene3D" id="3.40.50.1370">
    <property type="entry name" value="Aspartate/ornithine carbamoyltransferase"/>
    <property type="match status" value="2"/>
</dbReference>
<evidence type="ECO:0000256" key="4">
    <source>
        <dbReference type="ARBA" id="ARBA00022975"/>
    </source>
</evidence>
<comment type="pathway">
    <text evidence="1 7">Pyrimidine metabolism; UMP biosynthesis via de novo pathway; (S)-dihydroorotate from bicarbonate: step 2/3.</text>
</comment>
<dbReference type="HAMAP" id="MF_00001">
    <property type="entry name" value="Asp_carb_tr"/>
    <property type="match status" value="1"/>
</dbReference>
<dbReference type="InterPro" id="IPR036901">
    <property type="entry name" value="Asp/Orn_carbamoylTrfase_sf"/>
</dbReference>
<accession>A0A3G3IHK7</accession>
<gene>
    <name evidence="7" type="primary">pyrB</name>
    <name evidence="10" type="ORF">BKD89_05875</name>
</gene>
<protein>
    <recommendedName>
        <fullName evidence="7">Aspartate carbamoyltransferase</fullName>
        <ecNumber evidence="7">2.1.3.2</ecNumber>
    </recommendedName>
    <alternativeName>
        <fullName evidence="7">Aspartate transcarbamylase</fullName>
        <shortName evidence="7">ATCase</shortName>
    </alternativeName>
</protein>
<comment type="catalytic activity">
    <reaction evidence="6 7">
        <text>carbamoyl phosphate + L-aspartate = N-carbamoyl-L-aspartate + phosphate + H(+)</text>
        <dbReference type="Rhea" id="RHEA:20013"/>
        <dbReference type="ChEBI" id="CHEBI:15378"/>
        <dbReference type="ChEBI" id="CHEBI:29991"/>
        <dbReference type="ChEBI" id="CHEBI:32814"/>
        <dbReference type="ChEBI" id="CHEBI:43474"/>
        <dbReference type="ChEBI" id="CHEBI:58228"/>
        <dbReference type="EC" id="2.1.3.2"/>
    </reaction>
</comment>
<dbReference type="AlphaFoldDB" id="A0A3G3IHK7"/>